<reference evidence="2" key="1">
    <citation type="submission" date="2022-11" db="UniProtKB">
        <authorList>
            <consortium name="WormBaseParasite"/>
        </authorList>
    </citation>
    <scope>IDENTIFICATION</scope>
</reference>
<evidence type="ECO:0000313" key="2">
    <source>
        <dbReference type="WBParaSite" id="ES5_v2.g24444.t1"/>
    </source>
</evidence>
<evidence type="ECO:0000313" key="1">
    <source>
        <dbReference type="Proteomes" id="UP000887579"/>
    </source>
</evidence>
<name>A0AC34G443_9BILA</name>
<proteinExistence type="predicted"/>
<dbReference type="WBParaSite" id="ES5_v2.g24444.t1">
    <property type="protein sequence ID" value="ES5_v2.g24444.t1"/>
    <property type="gene ID" value="ES5_v2.g24444"/>
</dbReference>
<dbReference type="Proteomes" id="UP000887579">
    <property type="component" value="Unplaced"/>
</dbReference>
<organism evidence="1 2">
    <name type="scientific">Panagrolaimus sp. ES5</name>
    <dbReference type="NCBI Taxonomy" id="591445"/>
    <lineage>
        <taxon>Eukaryota</taxon>
        <taxon>Metazoa</taxon>
        <taxon>Ecdysozoa</taxon>
        <taxon>Nematoda</taxon>
        <taxon>Chromadorea</taxon>
        <taxon>Rhabditida</taxon>
        <taxon>Tylenchina</taxon>
        <taxon>Panagrolaimomorpha</taxon>
        <taxon>Panagrolaimoidea</taxon>
        <taxon>Panagrolaimidae</taxon>
        <taxon>Panagrolaimus</taxon>
    </lineage>
</organism>
<protein>
    <submittedName>
        <fullName evidence="2">Uncharacterized protein</fullName>
    </submittedName>
</protein>
<sequence>MVTVRSYLTKGADKSRHPHNYRLSKVTKPKARVPSKSEWIIRDKMKVNKREWTVVAKDVEYIADEVDAALRDERRVADRLAMYVWEGHAVHVDMIAELKELQQKSIMVLEEAGTASEEKRLLSLQGLQLRNEHKDLLERESRESRRVGTENYSHYRDYRAIPKEQSSLSYRNTRNVEHRKYSPTATMKHSFATKTSAHPRIT</sequence>
<accession>A0AC34G443</accession>